<evidence type="ECO:0000256" key="1">
    <source>
        <dbReference type="ARBA" id="ARBA00004651"/>
    </source>
</evidence>
<keyword evidence="2" id="KW-1003">Cell membrane</keyword>
<evidence type="ECO:0000256" key="4">
    <source>
        <dbReference type="ARBA" id="ARBA00022679"/>
    </source>
</evidence>
<keyword evidence="7 8" id="KW-0472">Membrane</keyword>
<keyword evidence="11" id="KW-1185">Reference proteome</keyword>
<dbReference type="GO" id="GO:0009103">
    <property type="term" value="P:lipopolysaccharide biosynthetic process"/>
    <property type="evidence" value="ECO:0007669"/>
    <property type="project" value="UniProtKB-ARBA"/>
</dbReference>
<organism evidence="10 11">
    <name type="scientific">Neotabrizicola shimadae</name>
    <dbReference type="NCBI Taxonomy" id="2807096"/>
    <lineage>
        <taxon>Bacteria</taxon>
        <taxon>Pseudomonadati</taxon>
        <taxon>Pseudomonadota</taxon>
        <taxon>Alphaproteobacteria</taxon>
        <taxon>Rhodobacterales</taxon>
        <taxon>Paracoccaceae</taxon>
        <taxon>Neotabrizicola</taxon>
    </lineage>
</organism>
<keyword evidence="3" id="KW-0328">Glycosyltransferase</keyword>
<evidence type="ECO:0000313" key="11">
    <source>
        <dbReference type="Proteomes" id="UP000826300"/>
    </source>
</evidence>
<protein>
    <submittedName>
        <fullName evidence="10">Glycosyltransferase family 39 protein</fullName>
    </submittedName>
</protein>
<evidence type="ECO:0000256" key="2">
    <source>
        <dbReference type="ARBA" id="ARBA00022475"/>
    </source>
</evidence>
<comment type="subcellular location">
    <subcellularLocation>
        <location evidence="1">Cell membrane</location>
        <topology evidence="1">Multi-pass membrane protein</topology>
    </subcellularLocation>
</comment>
<dbReference type="RefSeq" id="WP_220660994.1">
    <property type="nucleotide sequence ID" value="NZ_CP069370.1"/>
</dbReference>
<dbReference type="InterPro" id="IPR050297">
    <property type="entry name" value="LipidA_mod_glycosyltrf_83"/>
</dbReference>
<dbReference type="GO" id="GO:0016763">
    <property type="term" value="F:pentosyltransferase activity"/>
    <property type="evidence" value="ECO:0007669"/>
    <property type="project" value="TreeGrafter"/>
</dbReference>
<keyword evidence="4" id="KW-0808">Transferase</keyword>
<dbReference type="EMBL" id="CP069370">
    <property type="protein sequence ID" value="QYZ68774.1"/>
    <property type="molecule type" value="Genomic_DNA"/>
</dbReference>
<feature type="domain" description="Glycosyltransferase RgtA/B/C/D-like" evidence="9">
    <location>
        <begin position="60"/>
        <end position="218"/>
    </location>
</feature>
<evidence type="ECO:0000256" key="8">
    <source>
        <dbReference type="SAM" id="Phobius"/>
    </source>
</evidence>
<feature type="transmembrane region" description="Helical" evidence="8">
    <location>
        <begin position="202"/>
        <end position="221"/>
    </location>
</feature>
<feature type="transmembrane region" description="Helical" evidence="8">
    <location>
        <begin position="12"/>
        <end position="32"/>
    </location>
</feature>
<feature type="transmembrane region" description="Helical" evidence="8">
    <location>
        <begin position="331"/>
        <end position="351"/>
    </location>
</feature>
<feature type="transmembrane region" description="Helical" evidence="8">
    <location>
        <begin position="308"/>
        <end position="325"/>
    </location>
</feature>
<gene>
    <name evidence="10" type="ORF">JO391_13470</name>
</gene>
<dbReference type="PANTHER" id="PTHR33908">
    <property type="entry name" value="MANNOSYLTRANSFERASE YKCB-RELATED"/>
    <property type="match status" value="1"/>
</dbReference>
<dbReference type="AlphaFoldDB" id="A0A8G1ECW7"/>
<feature type="transmembrane region" description="Helical" evidence="8">
    <location>
        <begin position="160"/>
        <end position="182"/>
    </location>
</feature>
<name>A0A8G1ECW7_9RHOB</name>
<dbReference type="PANTHER" id="PTHR33908:SF11">
    <property type="entry name" value="MEMBRANE PROTEIN"/>
    <property type="match status" value="1"/>
</dbReference>
<dbReference type="Pfam" id="PF13231">
    <property type="entry name" value="PMT_2"/>
    <property type="match status" value="1"/>
</dbReference>
<dbReference type="GO" id="GO:0005886">
    <property type="term" value="C:plasma membrane"/>
    <property type="evidence" value="ECO:0007669"/>
    <property type="project" value="UniProtKB-SubCell"/>
</dbReference>
<keyword evidence="6 8" id="KW-1133">Transmembrane helix</keyword>
<feature type="transmembrane region" description="Helical" evidence="8">
    <location>
        <begin position="255"/>
        <end position="276"/>
    </location>
</feature>
<keyword evidence="5 8" id="KW-0812">Transmembrane</keyword>
<evidence type="ECO:0000313" key="10">
    <source>
        <dbReference type="EMBL" id="QYZ68774.1"/>
    </source>
</evidence>
<proteinExistence type="predicted"/>
<evidence type="ECO:0000256" key="3">
    <source>
        <dbReference type="ARBA" id="ARBA00022676"/>
    </source>
</evidence>
<dbReference type="Proteomes" id="UP000826300">
    <property type="component" value="Chromosome"/>
</dbReference>
<evidence type="ECO:0000256" key="6">
    <source>
        <dbReference type="ARBA" id="ARBA00022989"/>
    </source>
</evidence>
<dbReference type="KEGG" id="nsm:JO391_13470"/>
<reference evidence="10" key="1">
    <citation type="submission" date="2021-02" db="EMBL/GenBank/DDBJ databases">
        <title>Rhodobacter shimadae sp. nov., an aerobic anoxygenic phototrophic bacterium isolated from a hot spring.</title>
        <authorList>
            <person name="Muramatsu S."/>
            <person name="Haruta S."/>
            <person name="Hirose S."/>
            <person name="Hanada S."/>
        </authorList>
    </citation>
    <scope>NUCLEOTIDE SEQUENCE</scope>
    <source>
        <strain evidence="10">N10</strain>
    </source>
</reference>
<evidence type="ECO:0000259" key="9">
    <source>
        <dbReference type="Pfam" id="PF13231"/>
    </source>
</evidence>
<dbReference type="InterPro" id="IPR038731">
    <property type="entry name" value="RgtA/B/C-like"/>
</dbReference>
<accession>A0A8G1ECW7</accession>
<evidence type="ECO:0000256" key="5">
    <source>
        <dbReference type="ARBA" id="ARBA00022692"/>
    </source>
</evidence>
<sequence length="481" mass="51040">MPTVAASRPEARGWVAPALALVLAVTALRWLLLAFDRTDLFVDESQYWLWGQHFEFGYYSKPPLIGWLIGAVTGLAGSDDSFWVRMPAAGLHGVTALILAALAARLWGAAAAIWTTAAWLSLPMVAVASLLISTDTVMAPFFAAALLFHRRLLEDGRMGWAMAAGAMAGMAFLAKYAAIYYIVGVGLAALWPAGRIGWRNGAVLLGAFLVVISPNIVWNLGNRLATVSHTLDNIGWVREDAPLESGLNPAGLAEFLLSQFGVFGPVFFAALILVVARPKGRAGLLVFVLPALAVVSFQALMDRAYANWAASAYLAATPLVVAYLMPRPIWLRVGIGVNVAVALALPLLTLVPEVTLGRDQPLLSRYLGRSDLSREIIAQSKAQGGIPVVAGNRDILADLFYTGRESGLAFYARPPVGRPQNHYEQRHALPGSATGAVLFIGDLPAGCPSLAPGQTVTGTGTWAGKHFAATVTEASCLHAPG</sequence>
<evidence type="ECO:0000256" key="7">
    <source>
        <dbReference type="ARBA" id="ARBA00023136"/>
    </source>
</evidence>
<feature type="transmembrane region" description="Helical" evidence="8">
    <location>
        <begin position="282"/>
        <end position="301"/>
    </location>
</feature>